<accession>A0A382EGB6</accession>
<dbReference type="AlphaFoldDB" id="A0A382EGB6"/>
<keyword evidence="1" id="KW-1133">Transmembrane helix</keyword>
<dbReference type="InterPro" id="IPR005133">
    <property type="entry name" value="PhaG_MnhG_YufB"/>
</dbReference>
<evidence type="ECO:0008006" key="3">
    <source>
        <dbReference type="Google" id="ProtNLM"/>
    </source>
</evidence>
<organism evidence="2">
    <name type="scientific">marine metagenome</name>
    <dbReference type="NCBI Taxonomy" id="408172"/>
    <lineage>
        <taxon>unclassified sequences</taxon>
        <taxon>metagenomes</taxon>
        <taxon>ecological metagenomes</taxon>
    </lineage>
</organism>
<dbReference type="PANTHER" id="PTHR34703:SF1">
    <property type="entry name" value="ANTIPORTER SUBUNIT MNHG2-RELATED"/>
    <property type="match status" value="1"/>
</dbReference>
<keyword evidence="1" id="KW-0472">Membrane</keyword>
<gene>
    <name evidence="2" type="ORF">METZ01_LOCUS202273</name>
</gene>
<reference evidence="2" key="1">
    <citation type="submission" date="2018-05" db="EMBL/GenBank/DDBJ databases">
        <authorList>
            <person name="Lanie J.A."/>
            <person name="Ng W.-L."/>
            <person name="Kazmierczak K.M."/>
            <person name="Andrzejewski T.M."/>
            <person name="Davidsen T.M."/>
            <person name="Wayne K.J."/>
            <person name="Tettelin H."/>
            <person name="Glass J.I."/>
            <person name="Rusch D."/>
            <person name="Podicherti R."/>
            <person name="Tsui H.-C.T."/>
            <person name="Winkler M.E."/>
        </authorList>
    </citation>
    <scope>NUCLEOTIDE SEQUENCE</scope>
</reference>
<proteinExistence type="predicted"/>
<evidence type="ECO:0000313" key="2">
    <source>
        <dbReference type="EMBL" id="SVB49419.1"/>
    </source>
</evidence>
<protein>
    <recommendedName>
        <fullName evidence="3">Sodium:proton antiporter</fullName>
    </recommendedName>
</protein>
<dbReference type="PANTHER" id="PTHR34703">
    <property type="entry name" value="ANTIPORTER SUBUNIT MNHG2-RELATED"/>
    <property type="match status" value="1"/>
</dbReference>
<keyword evidence="1" id="KW-0812">Transmembrane</keyword>
<name>A0A382EGB6_9ZZZZ</name>
<sequence>MLLGSFFCIVGGLGLIRLPDFYSRMHGGGITDTLGAGLVLVGLMIQGGLSLITVKLILILFFALMASPTATHAVAKAAFSSGLKPQIDDEDSDS</sequence>
<dbReference type="EMBL" id="UINC01044238">
    <property type="protein sequence ID" value="SVB49419.1"/>
    <property type="molecule type" value="Genomic_DNA"/>
</dbReference>
<evidence type="ECO:0000256" key="1">
    <source>
        <dbReference type="SAM" id="Phobius"/>
    </source>
</evidence>
<dbReference type="NCBIfam" id="TIGR01300">
    <property type="entry name" value="CPA3_mnhG_phaG"/>
    <property type="match status" value="1"/>
</dbReference>
<feature type="transmembrane region" description="Helical" evidence="1">
    <location>
        <begin position="38"/>
        <end position="66"/>
    </location>
</feature>
<dbReference type="Pfam" id="PF03334">
    <property type="entry name" value="PhaG_MnhG_YufB"/>
    <property type="match status" value="1"/>
</dbReference>
<dbReference type="GO" id="GO:0015385">
    <property type="term" value="F:sodium:proton antiporter activity"/>
    <property type="evidence" value="ECO:0007669"/>
    <property type="project" value="TreeGrafter"/>
</dbReference>